<dbReference type="EMBL" id="AHOT01000029">
    <property type="protein sequence ID" value="EIM13324.1"/>
    <property type="molecule type" value="Genomic_DNA"/>
</dbReference>
<dbReference type="SUPFAM" id="SSF103088">
    <property type="entry name" value="OmpA-like"/>
    <property type="match status" value="1"/>
</dbReference>
<evidence type="ECO:0000259" key="3">
    <source>
        <dbReference type="PROSITE" id="PS51123"/>
    </source>
</evidence>
<keyword evidence="2" id="KW-0732">Signal</keyword>
<feature type="chain" id="PRO_5044348971" evidence="2">
    <location>
        <begin position="30"/>
        <end position="311"/>
    </location>
</feature>
<gene>
    <name evidence="4" type="ORF">PchlO6_6070</name>
</gene>
<evidence type="ECO:0000313" key="5">
    <source>
        <dbReference type="Proteomes" id="UP000003790"/>
    </source>
</evidence>
<proteinExistence type="predicted"/>
<dbReference type="AlphaFoldDB" id="A0AB33WK25"/>
<protein>
    <submittedName>
        <fullName evidence="4">OmpA family protein</fullName>
    </submittedName>
</protein>
<evidence type="ECO:0000256" key="1">
    <source>
        <dbReference type="PROSITE-ProRule" id="PRU00473"/>
    </source>
</evidence>
<dbReference type="Proteomes" id="UP000003790">
    <property type="component" value="Chromosome"/>
</dbReference>
<dbReference type="InterPro" id="IPR036737">
    <property type="entry name" value="OmpA-like_sf"/>
</dbReference>
<feature type="signal peptide" evidence="2">
    <location>
        <begin position="1"/>
        <end position="29"/>
    </location>
</feature>
<dbReference type="Gene3D" id="3.30.1330.60">
    <property type="entry name" value="OmpA-like domain"/>
    <property type="match status" value="1"/>
</dbReference>
<dbReference type="InterPro" id="IPR006665">
    <property type="entry name" value="OmpA-like"/>
</dbReference>
<accession>A0AB33WK25</accession>
<name>A0AB33WK25_9PSED</name>
<evidence type="ECO:0000256" key="2">
    <source>
        <dbReference type="SAM" id="SignalP"/>
    </source>
</evidence>
<organism evidence="4 5">
    <name type="scientific">Pseudomonas chlororaphis O6</name>
    <dbReference type="NCBI Taxonomy" id="1037915"/>
    <lineage>
        <taxon>Bacteria</taxon>
        <taxon>Pseudomonadati</taxon>
        <taxon>Pseudomonadota</taxon>
        <taxon>Gammaproteobacteria</taxon>
        <taxon>Pseudomonadales</taxon>
        <taxon>Pseudomonadaceae</taxon>
        <taxon>Pseudomonas</taxon>
    </lineage>
</organism>
<dbReference type="PROSITE" id="PS51123">
    <property type="entry name" value="OMPA_2"/>
    <property type="match status" value="1"/>
</dbReference>
<dbReference type="GO" id="GO:0016020">
    <property type="term" value="C:membrane"/>
    <property type="evidence" value="ECO:0007669"/>
    <property type="project" value="UniProtKB-UniRule"/>
</dbReference>
<dbReference type="CDD" id="cd07185">
    <property type="entry name" value="OmpA_C-like"/>
    <property type="match status" value="1"/>
</dbReference>
<dbReference type="Pfam" id="PF00691">
    <property type="entry name" value="OmpA"/>
    <property type="match status" value="1"/>
</dbReference>
<reference evidence="4 5" key="1">
    <citation type="journal article" date="2012" name="PLoS Genet.">
        <title>Comparative Genomics of Plant-Associated Pseudomonas spp.: Insights into Diversity and Inheritance of Traits Involved in Multitrophic Interactions.</title>
        <authorList>
            <person name="Loper J.E."/>
            <person name="Hassan K.A."/>
            <person name="Mavrodi D.V."/>
            <person name="Davis E.W.II."/>
            <person name="Lim C.K."/>
            <person name="Shaffer B.T."/>
            <person name="Elbourne L.D."/>
            <person name="Stockwell V.O."/>
            <person name="Hartney S.L."/>
            <person name="Breakwell K."/>
            <person name="Henkels M.D."/>
            <person name="Tetu S.G."/>
            <person name="Rangel L.I."/>
            <person name="Kidarsa T.A."/>
            <person name="Wilson N.L."/>
            <person name="van de Mortel J.E."/>
            <person name="Song C."/>
            <person name="Blumhagen R."/>
            <person name="Radune D."/>
            <person name="Hostetler J.B."/>
            <person name="Brinkac L.M."/>
            <person name="Durkin A.S."/>
            <person name="Kluepfel D.A."/>
            <person name="Wechter W.P."/>
            <person name="Anderson A.J."/>
            <person name="Kim Y.C."/>
            <person name="Pierson L.S.III."/>
            <person name="Pierson E.A."/>
            <person name="Lindow S.E."/>
            <person name="Kobayashi D.Y."/>
            <person name="Raaijmakers J.M."/>
            <person name="Weller D.M."/>
            <person name="Thomashow L.S."/>
            <person name="Allen A.E."/>
            <person name="Paulsen I.T."/>
        </authorList>
    </citation>
    <scope>NUCLEOTIDE SEQUENCE [LARGE SCALE GENOMIC DNA]</scope>
    <source>
        <strain evidence="4 5">O6</strain>
    </source>
</reference>
<keyword evidence="1" id="KW-0472">Membrane</keyword>
<sequence length="311" mass="34294">MFMYRDARTMLSAVLVTQLLFALPIKAQAAEGAALKKFARSYQGSQPLGEDQARVVYYRVADGIHGKGAANVYLDQELVTSLLPGGYAEFCIRPGPHTLGAYLNDAHRYTGKNDDLYRATLKGGNTYYLKVREQGETQPLPVPKVVAEQELRDSRAQAHLLNRASQVEVCRHYSFLRQQENSQAQYVLMADQMLVGQVGSVKMTRSGMAEVKDILGRLQKTDAQILRVTIEGHTDPLASEADNQRLGQAWADAVRQALIDQGAPPALLKASSQGNRQPIKSSCYGTRDEQSVCYAPNRRVVVTIDLQGKAP</sequence>
<evidence type="ECO:0000313" key="4">
    <source>
        <dbReference type="EMBL" id="EIM13324.1"/>
    </source>
</evidence>
<feature type="domain" description="OmpA-like" evidence="3">
    <location>
        <begin position="183"/>
        <end position="308"/>
    </location>
</feature>
<comment type="caution">
    <text evidence="4">The sequence shown here is derived from an EMBL/GenBank/DDBJ whole genome shotgun (WGS) entry which is preliminary data.</text>
</comment>